<sequence>MILFAAPPDEDALAGRTLLLPRRVDTGWQQAGSTDGLRSASQAGASRVRNCSTHFSRDNTAAALRRCKGKLSAGVIR</sequence>
<dbReference type="EMBL" id="NRSG01000201">
    <property type="protein sequence ID" value="MBK1660677.1"/>
    <property type="molecule type" value="Genomic_DNA"/>
</dbReference>
<organism evidence="1 2">
    <name type="scientific">Paracraurococcus ruber</name>
    <dbReference type="NCBI Taxonomy" id="77675"/>
    <lineage>
        <taxon>Bacteria</taxon>
        <taxon>Pseudomonadati</taxon>
        <taxon>Pseudomonadota</taxon>
        <taxon>Alphaproteobacteria</taxon>
        <taxon>Acetobacterales</taxon>
        <taxon>Roseomonadaceae</taxon>
        <taxon>Paracraurococcus</taxon>
    </lineage>
</organism>
<evidence type="ECO:0000313" key="1">
    <source>
        <dbReference type="EMBL" id="MBK1660677.1"/>
    </source>
</evidence>
<gene>
    <name evidence="1" type="ORF">CKO45_20870</name>
</gene>
<name>A0ABS1D3K9_9PROT</name>
<accession>A0ABS1D3K9</accession>
<dbReference type="Proteomes" id="UP000697995">
    <property type="component" value="Unassembled WGS sequence"/>
</dbReference>
<protein>
    <submittedName>
        <fullName evidence="1">Uncharacterized protein</fullName>
    </submittedName>
</protein>
<dbReference type="RefSeq" id="WP_133222121.1">
    <property type="nucleotide sequence ID" value="NZ_NRSG01000201.1"/>
</dbReference>
<comment type="caution">
    <text evidence="1">The sequence shown here is derived from an EMBL/GenBank/DDBJ whole genome shotgun (WGS) entry which is preliminary data.</text>
</comment>
<keyword evidence="2" id="KW-1185">Reference proteome</keyword>
<proteinExistence type="predicted"/>
<reference evidence="1 2" key="1">
    <citation type="journal article" date="2020" name="Microorganisms">
        <title>Osmotic Adaptation and Compatible Solute Biosynthesis of Phototrophic Bacteria as Revealed from Genome Analyses.</title>
        <authorList>
            <person name="Imhoff J.F."/>
            <person name="Rahn T."/>
            <person name="Kunzel S."/>
            <person name="Keller A."/>
            <person name="Neulinger S.C."/>
        </authorList>
    </citation>
    <scope>NUCLEOTIDE SEQUENCE [LARGE SCALE GENOMIC DNA]</scope>
    <source>
        <strain evidence="1 2">DSM 15382</strain>
    </source>
</reference>
<evidence type="ECO:0000313" key="2">
    <source>
        <dbReference type="Proteomes" id="UP000697995"/>
    </source>
</evidence>